<evidence type="ECO:0000259" key="2">
    <source>
        <dbReference type="Pfam" id="PF00892"/>
    </source>
</evidence>
<reference evidence="3" key="1">
    <citation type="submission" date="2020-06" db="EMBL/GenBank/DDBJ databases">
        <title>Unique genomic features of the anaerobic methanotrophic archaea.</title>
        <authorList>
            <person name="Chadwick G.L."/>
            <person name="Skennerton C.T."/>
            <person name="Laso-Perez R."/>
            <person name="Leu A.O."/>
            <person name="Speth D.R."/>
            <person name="Yu H."/>
            <person name="Morgan-Lang C."/>
            <person name="Hatzenpichler R."/>
            <person name="Goudeau D."/>
            <person name="Malmstrom R."/>
            <person name="Brazelton W.J."/>
            <person name="Woyke T."/>
            <person name="Hallam S.J."/>
            <person name="Tyson G.W."/>
            <person name="Wegener G."/>
            <person name="Boetius A."/>
            <person name="Orphan V."/>
        </authorList>
    </citation>
    <scope>NUCLEOTIDE SEQUENCE</scope>
</reference>
<protein>
    <recommendedName>
        <fullName evidence="2">EamA domain-containing protein</fullName>
    </recommendedName>
</protein>
<dbReference type="InterPro" id="IPR037185">
    <property type="entry name" value="EmrE-like"/>
</dbReference>
<feature type="transmembrane region" description="Helical" evidence="1">
    <location>
        <begin position="93"/>
        <end position="113"/>
    </location>
</feature>
<dbReference type="InterPro" id="IPR000620">
    <property type="entry name" value="EamA_dom"/>
</dbReference>
<feature type="transmembrane region" description="Helical" evidence="1">
    <location>
        <begin position="174"/>
        <end position="194"/>
    </location>
</feature>
<keyword evidence="1" id="KW-1133">Transmembrane helix</keyword>
<feature type="transmembrane region" description="Helical" evidence="1">
    <location>
        <begin position="143"/>
        <end position="162"/>
    </location>
</feature>
<feature type="transmembrane region" description="Helical" evidence="1">
    <location>
        <begin position="38"/>
        <end position="55"/>
    </location>
</feature>
<dbReference type="GO" id="GO:0016020">
    <property type="term" value="C:membrane"/>
    <property type="evidence" value="ECO:0007669"/>
    <property type="project" value="InterPro"/>
</dbReference>
<keyword evidence="1" id="KW-0812">Transmembrane</keyword>
<gene>
    <name evidence="3" type="ORF">LLMGBBFC_00015</name>
</gene>
<dbReference type="EMBL" id="MT631689">
    <property type="protein sequence ID" value="QNO57457.1"/>
    <property type="molecule type" value="Genomic_DNA"/>
</dbReference>
<evidence type="ECO:0000313" key="3">
    <source>
        <dbReference type="EMBL" id="QNO57457.1"/>
    </source>
</evidence>
<feature type="transmembrane region" description="Helical" evidence="1">
    <location>
        <begin position="240"/>
        <end position="268"/>
    </location>
</feature>
<accession>A0A7G9ZB23</accession>
<proteinExistence type="predicted"/>
<feature type="transmembrane region" description="Helical" evidence="1">
    <location>
        <begin position="215"/>
        <end position="234"/>
    </location>
</feature>
<sequence length="299" mass="34075">MYWWFILALLASILWAVAVIVDKFVLTHYIKDAFSYQIFMTIPLIPPVLVLFTFASFHDYLAFYLIILVIGMILGLMFVLYNKALLIEEVSRVTPLFYITPLFVLVFSSLFLGERLSQNEYLGFGLLVFSAILVSFRKSELKYMALSPALLLILFLDLIIAGKDVIAKFMFSYIDFWSFLFWFMLGELIVRPLLLFSPAIRRKFIADIKPVPVGIYALCLINCSIVCIGFALYFDAVSRTYVALVSAIPSAQPFFVLLFAIMLTVFYPKLLNESLERKGMLIKGISVVIILIGSYLIVS</sequence>
<feature type="domain" description="EamA" evidence="2">
    <location>
        <begin position="3"/>
        <end position="135"/>
    </location>
</feature>
<feature type="transmembrane region" description="Helical" evidence="1">
    <location>
        <begin position="61"/>
        <end position="81"/>
    </location>
</feature>
<dbReference type="SUPFAM" id="SSF103481">
    <property type="entry name" value="Multidrug resistance efflux transporter EmrE"/>
    <property type="match status" value="1"/>
</dbReference>
<organism evidence="3">
    <name type="scientific">Candidatus Methanophaga sp. ANME-1 ERB7</name>
    <dbReference type="NCBI Taxonomy" id="2759913"/>
    <lineage>
        <taxon>Archaea</taxon>
        <taxon>Methanobacteriati</taxon>
        <taxon>Methanobacteriota</taxon>
        <taxon>Stenosarchaea group</taxon>
        <taxon>Methanomicrobia</taxon>
        <taxon>Candidatus Methanophagales</taxon>
        <taxon>Candidatus Methanophagaceae</taxon>
        <taxon>Candidatus Methanophaga</taxon>
    </lineage>
</organism>
<dbReference type="Pfam" id="PF00892">
    <property type="entry name" value="EamA"/>
    <property type="match status" value="1"/>
</dbReference>
<name>A0A7G9ZB23_9EURY</name>
<keyword evidence="1" id="KW-0472">Membrane</keyword>
<evidence type="ECO:0000256" key="1">
    <source>
        <dbReference type="SAM" id="Phobius"/>
    </source>
</evidence>
<feature type="transmembrane region" description="Helical" evidence="1">
    <location>
        <begin position="119"/>
        <end position="136"/>
    </location>
</feature>
<feature type="transmembrane region" description="Helical" evidence="1">
    <location>
        <begin position="280"/>
        <end position="298"/>
    </location>
</feature>
<dbReference type="AlphaFoldDB" id="A0A7G9ZB23"/>
<feature type="transmembrane region" description="Helical" evidence="1">
    <location>
        <begin position="6"/>
        <end position="26"/>
    </location>
</feature>